<dbReference type="EMBL" id="FNUG01000009">
    <property type="protein sequence ID" value="SEF09250.1"/>
    <property type="molecule type" value="Genomic_DNA"/>
</dbReference>
<keyword evidence="2" id="KW-0472">Membrane</keyword>
<feature type="transmembrane region" description="Helical" evidence="2">
    <location>
        <begin position="32"/>
        <end position="55"/>
    </location>
</feature>
<keyword evidence="5" id="KW-1185">Reference proteome</keyword>
<protein>
    <submittedName>
        <fullName evidence="4">2TM domain-containing protein</fullName>
    </submittedName>
</protein>
<feature type="transmembrane region" description="Helical" evidence="2">
    <location>
        <begin position="67"/>
        <end position="87"/>
    </location>
</feature>
<feature type="compositionally biased region" description="Basic and acidic residues" evidence="1">
    <location>
        <begin position="116"/>
        <end position="131"/>
    </location>
</feature>
<keyword evidence="2" id="KW-0812">Transmembrane</keyword>
<feature type="region of interest" description="Disordered" evidence="1">
    <location>
        <begin position="116"/>
        <end position="149"/>
    </location>
</feature>
<dbReference type="Pfam" id="PF13239">
    <property type="entry name" value="2TM"/>
    <property type="match status" value="1"/>
</dbReference>
<dbReference type="STRING" id="390640.SAMN04488034_10947"/>
<feature type="domain" description="2TM" evidence="3">
    <location>
        <begin position="20"/>
        <end position="105"/>
    </location>
</feature>
<dbReference type="OrthoDB" id="1443721at2"/>
<dbReference type="RefSeq" id="WP_093114099.1">
    <property type="nucleotide sequence ID" value="NZ_FNGG01000009.1"/>
</dbReference>
<evidence type="ECO:0000313" key="4">
    <source>
        <dbReference type="EMBL" id="SEF09250.1"/>
    </source>
</evidence>
<name>A0A1H5P6D9_9FLAO</name>
<evidence type="ECO:0000256" key="1">
    <source>
        <dbReference type="SAM" id="MobiDB-lite"/>
    </source>
</evidence>
<proteinExistence type="predicted"/>
<evidence type="ECO:0000256" key="2">
    <source>
        <dbReference type="SAM" id="Phobius"/>
    </source>
</evidence>
<dbReference type="InterPro" id="IPR025698">
    <property type="entry name" value="2TM_dom"/>
</dbReference>
<sequence>MPTKKHSSSKIDPEQRELIERAQERARQKRRLYQHFIVFLIGSVVLILVNVLFNIGQDIRPFGIDWFVWAIIFWFLIVLIHVFNVFVTNRFFGKDWENRQVEKLVARQREKIEELQRKVERDHPLPKKDEPYIPPVKNKPIDPNAKFNS</sequence>
<accession>A0A1H5P6D9</accession>
<reference evidence="4 5" key="1">
    <citation type="submission" date="2016-10" db="EMBL/GenBank/DDBJ databases">
        <authorList>
            <person name="de Groot N.N."/>
        </authorList>
    </citation>
    <scope>NUCLEOTIDE SEQUENCE [LARGE SCALE GENOMIC DNA]</scope>
    <source>
        <strain evidence="4 5">DSM 23553</strain>
    </source>
</reference>
<organism evidence="4 5">
    <name type="scientific">Salinimicrobium catena</name>
    <dbReference type="NCBI Taxonomy" id="390640"/>
    <lineage>
        <taxon>Bacteria</taxon>
        <taxon>Pseudomonadati</taxon>
        <taxon>Bacteroidota</taxon>
        <taxon>Flavobacteriia</taxon>
        <taxon>Flavobacteriales</taxon>
        <taxon>Flavobacteriaceae</taxon>
        <taxon>Salinimicrobium</taxon>
    </lineage>
</organism>
<dbReference type="AlphaFoldDB" id="A0A1H5P6D9"/>
<gene>
    <name evidence="4" type="ORF">SAMN04488034_10947</name>
</gene>
<evidence type="ECO:0000259" key="3">
    <source>
        <dbReference type="Pfam" id="PF13239"/>
    </source>
</evidence>
<evidence type="ECO:0000313" key="5">
    <source>
        <dbReference type="Proteomes" id="UP000199448"/>
    </source>
</evidence>
<dbReference type="Proteomes" id="UP000199448">
    <property type="component" value="Unassembled WGS sequence"/>
</dbReference>
<keyword evidence="2" id="KW-1133">Transmembrane helix</keyword>